<comment type="caution">
    <text evidence="1">The sequence shown here is derived from an EMBL/GenBank/DDBJ whole genome shotgun (WGS) entry which is preliminary data.</text>
</comment>
<dbReference type="Proteomes" id="UP000431304">
    <property type="component" value="Unassembled WGS sequence"/>
</dbReference>
<dbReference type="EMBL" id="WKRA01000044">
    <property type="protein sequence ID" value="MSD17428.1"/>
    <property type="molecule type" value="Genomic_DNA"/>
</dbReference>
<protein>
    <recommendedName>
        <fullName evidence="3">DUF1653 domain-containing protein</fullName>
    </recommendedName>
</protein>
<gene>
    <name evidence="1" type="ORF">GKE72_15480</name>
</gene>
<evidence type="ECO:0008006" key="3">
    <source>
        <dbReference type="Google" id="ProtNLM"/>
    </source>
</evidence>
<organism evidence="1 2">
    <name type="scientific">Eubacterium ramulus</name>
    <dbReference type="NCBI Taxonomy" id="39490"/>
    <lineage>
        <taxon>Bacteria</taxon>
        <taxon>Bacillati</taxon>
        <taxon>Bacillota</taxon>
        <taxon>Clostridia</taxon>
        <taxon>Eubacteriales</taxon>
        <taxon>Eubacteriaceae</taxon>
        <taxon>Eubacterium</taxon>
    </lineage>
</organism>
<reference evidence="1 2" key="1">
    <citation type="journal article" date="2019" name="Nat. Med.">
        <title>A library of human gut bacterial isolates paired with longitudinal multiomics data enables mechanistic microbiome research.</title>
        <authorList>
            <person name="Poyet M."/>
            <person name="Groussin M."/>
            <person name="Gibbons S.M."/>
            <person name="Avila-Pacheco J."/>
            <person name="Jiang X."/>
            <person name="Kearney S.M."/>
            <person name="Perrotta A.R."/>
            <person name="Berdy B."/>
            <person name="Zhao S."/>
            <person name="Lieberman T.D."/>
            <person name="Swanson P.K."/>
            <person name="Smith M."/>
            <person name="Roesemann S."/>
            <person name="Alexander J.E."/>
            <person name="Rich S.A."/>
            <person name="Livny J."/>
            <person name="Vlamakis H."/>
            <person name="Clish C."/>
            <person name="Bullock K."/>
            <person name="Deik A."/>
            <person name="Scott J."/>
            <person name="Pierce K.A."/>
            <person name="Xavier R.J."/>
            <person name="Alm E.J."/>
        </authorList>
    </citation>
    <scope>NUCLEOTIDE SEQUENCE [LARGE SCALE GENOMIC DNA]</scope>
    <source>
        <strain evidence="1 2">BIOML-A3</strain>
    </source>
</reference>
<evidence type="ECO:0000313" key="1">
    <source>
        <dbReference type="EMBL" id="MSD17428.1"/>
    </source>
</evidence>
<evidence type="ECO:0000313" key="2">
    <source>
        <dbReference type="Proteomes" id="UP000431304"/>
    </source>
</evidence>
<name>A0A844E764_EUBRA</name>
<dbReference type="RefSeq" id="WP_154315199.1">
    <property type="nucleotide sequence ID" value="NZ_WKRA01000044.1"/>
</dbReference>
<accession>A0A844E764</accession>
<proteinExistence type="predicted"/>
<dbReference type="AlphaFoldDB" id="A0A844E764"/>
<sequence>MFKVGEKYNIYKHVTRELKEKKWVKAVVEHIPEHERFVRFRLHFVNCFGERTSYIESFTMNELEKMAASGEMVRA</sequence>